<dbReference type="RefSeq" id="WP_196411823.1">
    <property type="nucleotide sequence ID" value="NZ_JADQTO010000001.1"/>
</dbReference>
<sequence>MSGVLIDLGEVARFGSGPAADAPAPPVPYRLLLAILSVALVVSLGGAGVRSEPAPPTVISARLGDAIRVVGDRLFVIGRGAAEGKRTIRTYALPDATLLSEHTVMVTGDVLSVDAAGDLLLVTVQDERTVTFGTIALRPGLDQPLWQRPVQLQGLSVADGLALVREEGAPFGDADWHGVDLRTGTVRWTVHQGDRDDIGVSSYTGGYPKWLYTLTGNGQLVARDTRTGRTVASVHVPQRQGASTSLWPAGDLVMIGAGGSGTTGYDVTAGLEPRWHTGMNLSWYRGPAQCGELICAFLPQRGILVIDPTTGRERWSSDRWDYAERVGDRLLTGMPGTAYPRLYVLDPATGDVLGDVGLWQSSGPGPEPGTAYVRRTVSGEDRLWYGVLLLDRLRIRVLGAAERVAGDCHFTAGVLVCRRIDASVGVWRLR</sequence>
<feature type="domain" description="Pyrrolo-quinoline quinone repeat" evidence="1">
    <location>
        <begin position="178"/>
        <end position="317"/>
    </location>
</feature>
<dbReference type="AlphaFoldDB" id="A0A931C7Z5"/>
<dbReference type="InterPro" id="IPR002372">
    <property type="entry name" value="PQQ_rpt_dom"/>
</dbReference>
<reference evidence="2" key="1">
    <citation type="submission" date="2020-11" db="EMBL/GenBank/DDBJ databases">
        <title>Isolation and identification of active actinomycetes.</title>
        <authorList>
            <person name="Sun X."/>
        </authorList>
    </citation>
    <scope>NUCLEOTIDE SEQUENCE</scope>
    <source>
        <strain evidence="2">NEAU-A11</strain>
    </source>
</reference>
<proteinExistence type="predicted"/>
<dbReference type="Pfam" id="PF13360">
    <property type="entry name" value="PQQ_2"/>
    <property type="match status" value="1"/>
</dbReference>
<protein>
    <submittedName>
        <fullName evidence="2">PQQ-binding-like beta-propeller repeat protein</fullName>
    </submittedName>
</protein>
<evidence type="ECO:0000313" key="2">
    <source>
        <dbReference type="EMBL" id="MBG0560005.1"/>
    </source>
</evidence>
<evidence type="ECO:0000259" key="1">
    <source>
        <dbReference type="Pfam" id="PF13360"/>
    </source>
</evidence>
<dbReference type="SUPFAM" id="SSF50998">
    <property type="entry name" value="Quinoprotein alcohol dehydrogenase-like"/>
    <property type="match status" value="1"/>
</dbReference>
<evidence type="ECO:0000313" key="3">
    <source>
        <dbReference type="Proteomes" id="UP000598146"/>
    </source>
</evidence>
<dbReference type="InterPro" id="IPR015943">
    <property type="entry name" value="WD40/YVTN_repeat-like_dom_sf"/>
</dbReference>
<name>A0A931C7Z5_9ACTN</name>
<organism evidence="2 3">
    <name type="scientific">Actinoplanes aureus</name>
    <dbReference type="NCBI Taxonomy" id="2792083"/>
    <lineage>
        <taxon>Bacteria</taxon>
        <taxon>Bacillati</taxon>
        <taxon>Actinomycetota</taxon>
        <taxon>Actinomycetes</taxon>
        <taxon>Micromonosporales</taxon>
        <taxon>Micromonosporaceae</taxon>
        <taxon>Actinoplanes</taxon>
    </lineage>
</organism>
<keyword evidence="3" id="KW-1185">Reference proteome</keyword>
<dbReference type="InterPro" id="IPR011047">
    <property type="entry name" value="Quinoprotein_ADH-like_sf"/>
</dbReference>
<dbReference type="Gene3D" id="2.130.10.10">
    <property type="entry name" value="YVTN repeat-like/Quinoprotein amine dehydrogenase"/>
    <property type="match status" value="1"/>
</dbReference>
<dbReference type="EMBL" id="JADQTO010000001">
    <property type="protein sequence ID" value="MBG0560005.1"/>
    <property type="molecule type" value="Genomic_DNA"/>
</dbReference>
<gene>
    <name evidence="2" type="ORF">I4J89_00780</name>
</gene>
<comment type="caution">
    <text evidence="2">The sequence shown here is derived from an EMBL/GenBank/DDBJ whole genome shotgun (WGS) entry which is preliminary data.</text>
</comment>
<dbReference type="Proteomes" id="UP000598146">
    <property type="component" value="Unassembled WGS sequence"/>
</dbReference>
<accession>A0A931C7Z5</accession>